<name>A0A5B7GTX1_PORTR</name>
<organism evidence="1 2">
    <name type="scientific">Portunus trituberculatus</name>
    <name type="common">Swimming crab</name>
    <name type="synonym">Neptunus trituberculatus</name>
    <dbReference type="NCBI Taxonomy" id="210409"/>
    <lineage>
        <taxon>Eukaryota</taxon>
        <taxon>Metazoa</taxon>
        <taxon>Ecdysozoa</taxon>
        <taxon>Arthropoda</taxon>
        <taxon>Crustacea</taxon>
        <taxon>Multicrustacea</taxon>
        <taxon>Malacostraca</taxon>
        <taxon>Eumalacostraca</taxon>
        <taxon>Eucarida</taxon>
        <taxon>Decapoda</taxon>
        <taxon>Pleocyemata</taxon>
        <taxon>Brachyura</taxon>
        <taxon>Eubrachyura</taxon>
        <taxon>Portunoidea</taxon>
        <taxon>Portunidae</taxon>
        <taxon>Portuninae</taxon>
        <taxon>Portunus</taxon>
    </lineage>
</organism>
<accession>A0A5B7GTX1</accession>
<evidence type="ECO:0000313" key="1">
    <source>
        <dbReference type="EMBL" id="MPC61073.1"/>
    </source>
</evidence>
<dbReference type="AlphaFoldDB" id="A0A5B7GTX1"/>
<comment type="caution">
    <text evidence="1">The sequence shown here is derived from an EMBL/GenBank/DDBJ whole genome shotgun (WGS) entry which is preliminary data.</text>
</comment>
<sequence length="70" mass="8184">MRGWCVMSGGRLPQLPPSRHRARSPHSHGRWTISSEVARRQQLLWTTAPSSVINRRRHHQQHLPIARYSL</sequence>
<dbReference type="Proteomes" id="UP000324222">
    <property type="component" value="Unassembled WGS sequence"/>
</dbReference>
<protein>
    <submittedName>
        <fullName evidence="1">Uncharacterized protein</fullName>
    </submittedName>
</protein>
<gene>
    <name evidence="1" type="ORF">E2C01_055136</name>
</gene>
<reference evidence="1 2" key="1">
    <citation type="submission" date="2019-05" db="EMBL/GenBank/DDBJ databases">
        <title>Another draft genome of Portunus trituberculatus and its Hox gene families provides insights of decapod evolution.</title>
        <authorList>
            <person name="Jeong J.-H."/>
            <person name="Song I."/>
            <person name="Kim S."/>
            <person name="Choi T."/>
            <person name="Kim D."/>
            <person name="Ryu S."/>
            <person name="Kim W."/>
        </authorList>
    </citation>
    <scope>NUCLEOTIDE SEQUENCE [LARGE SCALE GENOMIC DNA]</scope>
    <source>
        <tissue evidence="1">Muscle</tissue>
    </source>
</reference>
<evidence type="ECO:0000313" key="2">
    <source>
        <dbReference type="Proteomes" id="UP000324222"/>
    </source>
</evidence>
<proteinExistence type="predicted"/>
<keyword evidence="2" id="KW-1185">Reference proteome</keyword>
<dbReference type="EMBL" id="VSRR010018185">
    <property type="protein sequence ID" value="MPC61073.1"/>
    <property type="molecule type" value="Genomic_DNA"/>
</dbReference>